<feature type="coiled-coil region" evidence="5">
    <location>
        <begin position="211"/>
        <end position="248"/>
    </location>
</feature>
<sequence length="480" mass="50394">MGEVLAQAATIGREASDLRESFDRQSTEITDSTIRSITAGILSIIVLGGAIAVFLALSLSRQLAGTVAQARRLADNDLAVEITGAEGKNELAQMARALIVFKESTLERRRLTEEARIREAEILAGREVELQAQSRVVCEIGAGLNRLAKGDLTETIPSPEHDPFPAEYEALREAYNSVVSSLAGTLSRISDVADQVRVGSDEITSAAEDLSSRAETQAATLEESAAALNELTESVKFTAARAKNAEKTSYDNRSIAESGASVVRDAVVAMKGIEKSSDQITRIIGVIDDIAFQTNLLALNAGVEAARAGEAGRGFAVVASEVRGLAQRASESAREIKTLISESATQVETGSALVDRTGECLEQILRKAQDVSEQISAIAVAASEQSTGLGEITLGVNQLDQVTQQNAAVADATSTVAASLQQRADDLLRAFSGFSTGEQDAAKRPPEQANDNVAAADASPAGMAANGEAGQPVSARLHEF</sequence>
<comment type="similarity">
    <text evidence="3">Belongs to the methyl-accepting chemotaxis (MCP) protein family.</text>
</comment>
<keyword evidence="7" id="KW-0472">Membrane</keyword>
<feature type="domain" description="Methyl-accepting transducer" evidence="8">
    <location>
        <begin position="192"/>
        <end position="421"/>
    </location>
</feature>
<dbReference type="SMART" id="SM00304">
    <property type="entry name" value="HAMP"/>
    <property type="match status" value="2"/>
</dbReference>
<dbReference type="CDD" id="cd11386">
    <property type="entry name" value="MCP_signal"/>
    <property type="match status" value="1"/>
</dbReference>
<dbReference type="PROSITE" id="PS50111">
    <property type="entry name" value="CHEMOTAXIS_TRANSDUC_2"/>
    <property type="match status" value="1"/>
</dbReference>
<proteinExistence type="inferred from homology"/>
<dbReference type="InterPro" id="IPR051310">
    <property type="entry name" value="MCP_chemotaxis"/>
</dbReference>
<dbReference type="Pfam" id="PF00672">
    <property type="entry name" value="HAMP"/>
    <property type="match status" value="1"/>
</dbReference>
<gene>
    <name evidence="10" type="ORF">C9E81_20585</name>
</gene>
<feature type="transmembrane region" description="Helical" evidence="7">
    <location>
        <begin position="37"/>
        <end position="57"/>
    </location>
</feature>
<comment type="subcellular location">
    <subcellularLocation>
        <location evidence="1">Membrane</location>
    </subcellularLocation>
</comment>
<feature type="domain" description="HAMP" evidence="9">
    <location>
        <begin position="57"/>
        <end position="110"/>
    </location>
</feature>
<keyword evidence="4" id="KW-0807">Transducer</keyword>
<evidence type="ECO:0000313" key="10">
    <source>
        <dbReference type="EMBL" id="RMC31357.1"/>
    </source>
</evidence>
<keyword evidence="7" id="KW-0812">Transmembrane</keyword>
<keyword evidence="5" id="KW-0175">Coiled coil</keyword>
<reference evidence="10 11" key="1">
    <citation type="submission" date="2018-07" db="EMBL/GenBank/DDBJ databases">
        <authorList>
            <person name="Zhang Y."/>
            <person name="Wang L."/>
            <person name="Ma S."/>
        </authorList>
    </citation>
    <scope>NUCLEOTIDE SEQUENCE [LARGE SCALE GENOMIC DNA]</scope>
    <source>
        <strain evidence="10 11">4-2</strain>
    </source>
</reference>
<evidence type="ECO:0000256" key="5">
    <source>
        <dbReference type="SAM" id="Coils"/>
    </source>
</evidence>
<evidence type="ECO:0000259" key="9">
    <source>
        <dbReference type="PROSITE" id="PS50885"/>
    </source>
</evidence>
<evidence type="ECO:0000256" key="6">
    <source>
        <dbReference type="SAM" id="MobiDB-lite"/>
    </source>
</evidence>
<dbReference type="PRINTS" id="PR00260">
    <property type="entry name" value="CHEMTRNSDUCR"/>
</dbReference>
<dbReference type="PANTHER" id="PTHR43531:SF11">
    <property type="entry name" value="METHYL-ACCEPTING CHEMOTAXIS PROTEIN 3"/>
    <property type="match status" value="1"/>
</dbReference>
<dbReference type="GO" id="GO:0016020">
    <property type="term" value="C:membrane"/>
    <property type="evidence" value="ECO:0007669"/>
    <property type="project" value="UniProtKB-SubCell"/>
</dbReference>
<dbReference type="GO" id="GO:0006935">
    <property type="term" value="P:chemotaxis"/>
    <property type="evidence" value="ECO:0007669"/>
    <property type="project" value="UniProtKB-KW"/>
</dbReference>
<accession>A0A3M0MJB8</accession>
<dbReference type="FunFam" id="1.10.287.950:FF:000001">
    <property type="entry name" value="Methyl-accepting chemotaxis sensory transducer"/>
    <property type="match status" value="1"/>
</dbReference>
<evidence type="ECO:0000256" key="3">
    <source>
        <dbReference type="ARBA" id="ARBA00029447"/>
    </source>
</evidence>
<dbReference type="AlphaFoldDB" id="A0A3M0MJB8"/>
<evidence type="ECO:0000256" key="7">
    <source>
        <dbReference type="SAM" id="Phobius"/>
    </source>
</evidence>
<dbReference type="SMART" id="SM00283">
    <property type="entry name" value="MA"/>
    <property type="match status" value="1"/>
</dbReference>
<dbReference type="InterPro" id="IPR004089">
    <property type="entry name" value="MCPsignal_dom"/>
</dbReference>
<evidence type="ECO:0000259" key="8">
    <source>
        <dbReference type="PROSITE" id="PS50111"/>
    </source>
</evidence>
<evidence type="ECO:0000256" key="2">
    <source>
        <dbReference type="ARBA" id="ARBA00022500"/>
    </source>
</evidence>
<dbReference type="PANTHER" id="PTHR43531">
    <property type="entry name" value="PROTEIN ICFG"/>
    <property type="match status" value="1"/>
</dbReference>
<organism evidence="10 11">
    <name type="scientific">Paracoccus alkanivorans</name>
    <dbReference type="NCBI Taxonomy" id="2116655"/>
    <lineage>
        <taxon>Bacteria</taxon>
        <taxon>Pseudomonadati</taxon>
        <taxon>Pseudomonadota</taxon>
        <taxon>Alphaproteobacteria</taxon>
        <taxon>Rhodobacterales</taxon>
        <taxon>Paracoccaceae</taxon>
        <taxon>Paracoccus</taxon>
    </lineage>
</organism>
<protein>
    <submittedName>
        <fullName evidence="10">HAMP domain-containing protein</fullName>
    </submittedName>
</protein>
<comment type="caution">
    <text evidence="10">The sequence shown here is derived from an EMBL/GenBank/DDBJ whole genome shotgun (WGS) entry which is preliminary data.</text>
</comment>
<dbReference type="EMBL" id="QOKZ01000012">
    <property type="protein sequence ID" value="RMC31357.1"/>
    <property type="molecule type" value="Genomic_DNA"/>
</dbReference>
<dbReference type="Proteomes" id="UP000273516">
    <property type="component" value="Unassembled WGS sequence"/>
</dbReference>
<feature type="region of interest" description="Disordered" evidence="6">
    <location>
        <begin position="436"/>
        <end position="480"/>
    </location>
</feature>
<dbReference type="SUPFAM" id="SSF58104">
    <property type="entry name" value="Methyl-accepting chemotaxis protein (MCP) signaling domain"/>
    <property type="match status" value="1"/>
</dbReference>
<dbReference type="OrthoDB" id="4514964at2"/>
<dbReference type="Pfam" id="PF00015">
    <property type="entry name" value="MCPsignal"/>
    <property type="match status" value="1"/>
</dbReference>
<evidence type="ECO:0000313" key="11">
    <source>
        <dbReference type="Proteomes" id="UP000273516"/>
    </source>
</evidence>
<keyword evidence="11" id="KW-1185">Reference proteome</keyword>
<dbReference type="InterPro" id="IPR004090">
    <property type="entry name" value="Chemotax_Me-accpt_rcpt"/>
</dbReference>
<feature type="domain" description="HAMP" evidence="9">
    <location>
        <begin position="139"/>
        <end position="187"/>
    </location>
</feature>
<dbReference type="Gene3D" id="6.10.340.10">
    <property type="match status" value="1"/>
</dbReference>
<dbReference type="PROSITE" id="PS50885">
    <property type="entry name" value="HAMP"/>
    <property type="match status" value="2"/>
</dbReference>
<keyword evidence="2" id="KW-0145">Chemotaxis</keyword>
<dbReference type="Gene3D" id="1.10.287.950">
    <property type="entry name" value="Methyl-accepting chemotaxis protein"/>
    <property type="match status" value="1"/>
</dbReference>
<dbReference type="GO" id="GO:0004888">
    <property type="term" value="F:transmembrane signaling receptor activity"/>
    <property type="evidence" value="ECO:0007669"/>
    <property type="project" value="InterPro"/>
</dbReference>
<feature type="compositionally biased region" description="Low complexity" evidence="6">
    <location>
        <begin position="454"/>
        <end position="465"/>
    </location>
</feature>
<name>A0A3M0MJB8_9RHOB</name>
<dbReference type="InterPro" id="IPR003660">
    <property type="entry name" value="HAMP_dom"/>
</dbReference>
<keyword evidence="7" id="KW-1133">Transmembrane helix</keyword>
<dbReference type="GO" id="GO:0007165">
    <property type="term" value="P:signal transduction"/>
    <property type="evidence" value="ECO:0007669"/>
    <property type="project" value="UniProtKB-KW"/>
</dbReference>
<evidence type="ECO:0000256" key="1">
    <source>
        <dbReference type="ARBA" id="ARBA00004370"/>
    </source>
</evidence>
<evidence type="ECO:0000256" key="4">
    <source>
        <dbReference type="PROSITE-ProRule" id="PRU00284"/>
    </source>
</evidence>